<protein>
    <recommendedName>
        <fullName evidence="3">homocysteine desulfhydrase</fullName>
        <ecNumber evidence="3">4.4.1.2</ecNumber>
    </recommendedName>
    <alternativeName>
        <fullName evidence="4">Homocysteine desulfhydrase</fullName>
    </alternativeName>
</protein>
<feature type="modified residue" description="N6-(pyridoxal phosphate)lysine" evidence="7">
    <location>
        <position position="207"/>
    </location>
</feature>
<keyword evidence="2 7" id="KW-0663">Pyridoxal phosphate</keyword>
<dbReference type="InterPro" id="IPR015424">
    <property type="entry name" value="PyrdxlP-dep_Trfase"/>
</dbReference>
<dbReference type="InterPro" id="IPR015421">
    <property type="entry name" value="PyrdxlP-dep_Trfase_major"/>
</dbReference>
<dbReference type="AlphaFoldDB" id="A0A3E0JAM8"/>
<gene>
    <name evidence="9" type="ORF">DYE48_07830</name>
</gene>
<organism evidence="9 10">
    <name type="scientific">Halobacillus trueperi</name>
    <dbReference type="NCBI Taxonomy" id="156205"/>
    <lineage>
        <taxon>Bacteria</taxon>
        <taxon>Bacillati</taxon>
        <taxon>Bacillota</taxon>
        <taxon>Bacilli</taxon>
        <taxon>Bacillales</taxon>
        <taxon>Bacillaceae</taxon>
        <taxon>Halobacillus</taxon>
    </lineage>
</organism>
<dbReference type="GO" id="GO:0030170">
    <property type="term" value="F:pyridoxal phosphate binding"/>
    <property type="evidence" value="ECO:0007669"/>
    <property type="project" value="InterPro"/>
</dbReference>
<dbReference type="Gene3D" id="3.40.640.10">
    <property type="entry name" value="Type I PLP-dependent aspartate aminotransferase-like (Major domain)"/>
    <property type="match status" value="1"/>
</dbReference>
<evidence type="ECO:0000256" key="1">
    <source>
        <dbReference type="ARBA" id="ARBA00001933"/>
    </source>
</evidence>
<dbReference type="GO" id="GO:0005737">
    <property type="term" value="C:cytoplasm"/>
    <property type="evidence" value="ECO:0007669"/>
    <property type="project" value="TreeGrafter"/>
</dbReference>
<evidence type="ECO:0000256" key="4">
    <source>
        <dbReference type="ARBA" id="ARBA00047199"/>
    </source>
</evidence>
<evidence type="ECO:0000256" key="2">
    <source>
        <dbReference type="ARBA" id="ARBA00022898"/>
    </source>
</evidence>
<dbReference type="GO" id="GO:0018826">
    <property type="term" value="F:methionine gamma-lyase activity"/>
    <property type="evidence" value="ECO:0007669"/>
    <property type="project" value="UniProtKB-EC"/>
</dbReference>
<comment type="cofactor">
    <cofactor evidence="1 8">
        <name>pyridoxal 5'-phosphate</name>
        <dbReference type="ChEBI" id="CHEBI:597326"/>
    </cofactor>
</comment>
<dbReference type="GO" id="GO:0019346">
    <property type="term" value="P:transsulfuration"/>
    <property type="evidence" value="ECO:0007669"/>
    <property type="project" value="InterPro"/>
</dbReference>
<dbReference type="CDD" id="cd00614">
    <property type="entry name" value="CGS_like"/>
    <property type="match status" value="1"/>
</dbReference>
<dbReference type="Gene3D" id="3.90.1150.10">
    <property type="entry name" value="Aspartate Aminotransferase, domain 1"/>
    <property type="match status" value="1"/>
</dbReference>
<evidence type="ECO:0000256" key="3">
    <source>
        <dbReference type="ARBA" id="ARBA00047175"/>
    </source>
</evidence>
<evidence type="ECO:0000256" key="5">
    <source>
        <dbReference type="ARBA" id="ARBA00048780"/>
    </source>
</evidence>
<comment type="caution">
    <text evidence="9">The sequence shown here is derived from an EMBL/GenBank/DDBJ whole genome shotgun (WGS) entry which is preliminary data.</text>
</comment>
<keyword evidence="10" id="KW-1185">Reference proteome</keyword>
<dbReference type="InterPro" id="IPR000277">
    <property type="entry name" value="Cys/Met-Metab_PyrdxlP-dep_enz"/>
</dbReference>
<dbReference type="PANTHER" id="PTHR11808">
    <property type="entry name" value="TRANS-SULFURATION ENZYME FAMILY MEMBER"/>
    <property type="match status" value="1"/>
</dbReference>
<proteinExistence type="inferred from homology"/>
<dbReference type="PIRSF" id="PIRSF001434">
    <property type="entry name" value="CGS"/>
    <property type="match status" value="1"/>
</dbReference>
<sequence>MKDAKFSTKSIWAGEKEQLAFGATQVPVVHSVSFGYDDMDEWYEVAVGNKPGHIYGRNTNPTVQAFEEKIRILENAEAATSFSTGMAAISNTLGTLLFPGDRVVSIKDTYGGTNKIFTEFLPKQQVEVVLCETGDHEALEAEVAKGCKVLYLESPTNPTVKITDIKRMAAAGKAVGATVVVDNTFATPVNQNPLDLGADLVIHSATKFLGGHADALGGAVCGRKGLVEAIYHYREINGATLDPMAAYLLLRGMKTLKLRVEQQNKNAAAIAEHLKSFDLVEEVFYPGLPSHPNHQIAKQQMKGFGGMLSFAVKGGVATVRDLLPKLQFANRAANLGSVETVVGPSRTTSHVECTPEERAAMGIPEGLIRYSAGIEDIEDLKNDLSQAFQSLHTYVKK</sequence>
<dbReference type="GO" id="GO:0047982">
    <property type="term" value="F:homocysteine desulfhydrase activity"/>
    <property type="evidence" value="ECO:0007669"/>
    <property type="project" value="UniProtKB-EC"/>
</dbReference>
<comment type="catalytic activity">
    <reaction evidence="5">
        <text>L-homocysteine + H2O = 2-oxobutanoate + hydrogen sulfide + NH4(+) + H(+)</text>
        <dbReference type="Rhea" id="RHEA:14501"/>
        <dbReference type="ChEBI" id="CHEBI:15377"/>
        <dbReference type="ChEBI" id="CHEBI:15378"/>
        <dbReference type="ChEBI" id="CHEBI:16763"/>
        <dbReference type="ChEBI" id="CHEBI:28938"/>
        <dbReference type="ChEBI" id="CHEBI:29919"/>
        <dbReference type="ChEBI" id="CHEBI:58199"/>
        <dbReference type="EC" id="4.4.1.2"/>
    </reaction>
    <physiologicalReaction direction="left-to-right" evidence="5">
        <dbReference type="Rhea" id="RHEA:14502"/>
    </physiologicalReaction>
</comment>
<evidence type="ECO:0000256" key="6">
    <source>
        <dbReference type="ARBA" id="ARBA00052699"/>
    </source>
</evidence>
<dbReference type="EC" id="4.4.1.2" evidence="3"/>
<name>A0A3E0JAM8_9BACI</name>
<dbReference type="NCBIfam" id="NF006097">
    <property type="entry name" value="PRK08249.1"/>
    <property type="match status" value="1"/>
</dbReference>
<dbReference type="SUPFAM" id="SSF53383">
    <property type="entry name" value="PLP-dependent transferases"/>
    <property type="match status" value="1"/>
</dbReference>
<reference evidence="9 10" key="1">
    <citation type="submission" date="2018-08" db="EMBL/GenBank/DDBJ databases">
        <title>Genome sequence of Halobacillus trueperi KCTC 3686.</title>
        <authorList>
            <person name="Cho K.H."/>
            <person name="Kwak M.-J."/>
            <person name="Kim B.-Y."/>
            <person name="Chun J."/>
        </authorList>
    </citation>
    <scope>NUCLEOTIDE SEQUENCE [LARGE SCALE GENOMIC DNA]</scope>
    <source>
        <strain evidence="9 10">KCTC 3686</strain>
    </source>
</reference>
<comment type="catalytic activity">
    <reaction evidence="6">
        <text>L-methionine + H2O = methanethiol + 2-oxobutanoate + NH4(+)</text>
        <dbReference type="Rhea" id="RHEA:23800"/>
        <dbReference type="ChEBI" id="CHEBI:15377"/>
        <dbReference type="ChEBI" id="CHEBI:16007"/>
        <dbReference type="ChEBI" id="CHEBI:16763"/>
        <dbReference type="ChEBI" id="CHEBI:28938"/>
        <dbReference type="ChEBI" id="CHEBI:57844"/>
        <dbReference type="EC" id="4.4.1.11"/>
    </reaction>
    <physiologicalReaction direction="left-to-right" evidence="6">
        <dbReference type="Rhea" id="RHEA:23801"/>
    </physiologicalReaction>
</comment>
<evidence type="ECO:0000256" key="7">
    <source>
        <dbReference type="PIRSR" id="PIRSR001434-2"/>
    </source>
</evidence>
<dbReference type="EMBL" id="QUAE01000004">
    <property type="protein sequence ID" value="REJ10006.1"/>
    <property type="molecule type" value="Genomic_DNA"/>
</dbReference>
<dbReference type="Pfam" id="PF01053">
    <property type="entry name" value="Cys_Met_Meta_PP"/>
    <property type="match status" value="1"/>
</dbReference>
<dbReference type="PANTHER" id="PTHR11808:SF80">
    <property type="entry name" value="CYSTATHIONINE GAMMA-LYASE"/>
    <property type="match status" value="1"/>
</dbReference>
<dbReference type="FunFam" id="3.40.640.10:FF:000046">
    <property type="entry name" value="Cystathionine gamma-lyase"/>
    <property type="match status" value="1"/>
</dbReference>
<evidence type="ECO:0000313" key="9">
    <source>
        <dbReference type="EMBL" id="REJ10006.1"/>
    </source>
</evidence>
<dbReference type="InterPro" id="IPR015422">
    <property type="entry name" value="PyrdxlP-dep_Trfase_small"/>
</dbReference>
<evidence type="ECO:0000256" key="8">
    <source>
        <dbReference type="RuleBase" id="RU362118"/>
    </source>
</evidence>
<dbReference type="Proteomes" id="UP000256305">
    <property type="component" value="Unassembled WGS sequence"/>
</dbReference>
<comment type="similarity">
    <text evidence="8">Belongs to the trans-sulfuration enzymes family.</text>
</comment>
<accession>A0A3E0JAM8</accession>
<dbReference type="RefSeq" id="WP_115823146.1">
    <property type="nucleotide sequence ID" value="NZ_QUAE01000004.1"/>
</dbReference>
<evidence type="ECO:0000313" key="10">
    <source>
        <dbReference type="Proteomes" id="UP000256305"/>
    </source>
</evidence>